<dbReference type="EMBL" id="JARBHB010000001">
    <property type="protein sequence ID" value="KAJ8894906.1"/>
    <property type="molecule type" value="Genomic_DNA"/>
</dbReference>
<name>A0ABQ9IEX2_9NEOP</name>
<feature type="region of interest" description="Disordered" evidence="1">
    <location>
        <begin position="101"/>
        <end position="120"/>
    </location>
</feature>
<feature type="region of interest" description="Disordered" evidence="1">
    <location>
        <begin position="432"/>
        <end position="466"/>
    </location>
</feature>
<dbReference type="Proteomes" id="UP001159363">
    <property type="component" value="Chromosome 1"/>
</dbReference>
<feature type="compositionally biased region" description="Basic and acidic residues" evidence="1">
    <location>
        <begin position="101"/>
        <end position="114"/>
    </location>
</feature>
<evidence type="ECO:0000256" key="1">
    <source>
        <dbReference type="SAM" id="MobiDB-lite"/>
    </source>
</evidence>
<protein>
    <submittedName>
        <fullName evidence="2">Uncharacterized protein</fullName>
    </submittedName>
</protein>
<evidence type="ECO:0000313" key="2">
    <source>
        <dbReference type="EMBL" id="KAJ8894906.1"/>
    </source>
</evidence>
<feature type="compositionally biased region" description="Basic and acidic residues" evidence="1">
    <location>
        <begin position="884"/>
        <end position="900"/>
    </location>
</feature>
<feature type="region of interest" description="Disordered" evidence="1">
    <location>
        <begin position="789"/>
        <end position="839"/>
    </location>
</feature>
<keyword evidence="3" id="KW-1185">Reference proteome</keyword>
<feature type="region of interest" description="Disordered" evidence="1">
    <location>
        <begin position="1"/>
        <end position="51"/>
    </location>
</feature>
<comment type="caution">
    <text evidence="2">The sequence shown here is derived from an EMBL/GenBank/DDBJ whole genome shotgun (WGS) entry which is preliminary data.</text>
</comment>
<reference evidence="2 3" key="1">
    <citation type="submission" date="2023-02" db="EMBL/GenBank/DDBJ databases">
        <title>LHISI_Scaffold_Assembly.</title>
        <authorList>
            <person name="Stuart O.P."/>
            <person name="Cleave R."/>
            <person name="Magrath M.J.L."/>
            <person name="Mikheyev A.S."/>
        </authorList>
    </citation>
    <scope>NUCLEOTIDE SEQUENCE [LARGE SCALE GENOMIC DNA]</scope>
    <source>
        <strain evidence="2">Daus_M_001</strain>
        <tissue evidence="2">Leg muscle</tissue>
    </source>
</reference>
<organism evidence="2 3">
    <name type="scientific">Dryococelus australis</name>
    <dbReference type="NCBI Taxonomy" id="614101"/>
    <lineage>
        <taxon>Eukaryota</taxon>
        <taxon>Metazoa</taxon>
        <taxon>Ecdysozoa</taxon>
        <taxon>Arthropoda</taxon>
        <taxon>Hexapoda</taxon>
        <taxon>Insecta</taxon>
        <taxon>Pterygota</taxon>
        <taxon>Neoptera</taxon>
        <taxon>Polyneoptera</taxon>
        <taxon>Phasmatodea</taxon>
        <taxon>Verophasmatodea</taxon>
        <taxon>Anareolatae</taxon>
        <taxon>Phasmatidae</taxon>
        <taxon>Eurycanthinae</taxon>
        <taxon>Dryococelus</taxon>
    </lineage>
</organism>
<gene>
    <name evidence="2" type="ORF">PR048_000213</name>
</gene>
<accession>A0ABQ9IEX2</accession>
<feature type="compositionally biased region" description="Basic and acidic residues" evidence="1">
    <location>
        <begin position="434"/>
        <end position="443"/>
    </location>
</feature>
<feature type="region of interest" description="Disordered" evidence="1">
    <location>
        <begin position="884"/>
        <end position="905"/>
    </location>
</feature>
<evidence type="ECO:0000313" key="3">
    <source>
        <dbReference type="Proteomes" id="UP001159363"/>
    </source>
</evidence>
<proteinExistence type="predicted"/>
<sequence>MLAASHPARASGSEGQQLYDSGRDKTMKCFESQARPKPRTTATRGALNLPGSQGERYISVTVVEFRAMDVRAAREVTSGREICDCEYHVVKSTEITITNGGREKRDIREENPADKRRRPARFPLAKIRERPRREPNPVCLGGRRVAGSFHHAVAAPSYLEGRWSDEEAGLEGGYAAHLHRGAISGLRSSGSASDVCLVAYQIFGTHGLNSCTPPAHNTSPPYSRHMRNAGRPQSVRTVRLEEVIRQPIDDMPSTSTRSLGHQMGVLHSTAWNVLSLGAICRSAASSGARIPRAKIRERLRRESNQVRLGGRRLNSSDVVSTSVKVLNVASSFGVSRREMVRGERGCGEGEGRVGREHSRGFPLARRTIDEPKSAFRHCIKWPLTRLHLAGTRGQWPGENNERRGWPIAWRDTSLPPSWEIQRRGNPIKVTRARAAGETEDPRENPQTNGIVRHDSHMRTSRVTRPGIEPGPSLYLLANRGRMECHLANEEAFKPINERLDNLKSTPPPPSVVAVNNEPGIEPKPRKELKHAAVDTLKSRVCDLDPPAMTCLKADPPPWCLTPLLLNVTFPQLAVNGMPPTIYRYSMPCWRRTTGPSRNSWDRYQSPAGSTTQGPGCAYLLLHHSFQQTGDVIAAGRLFDDNGHLHLIHDRLQVIISHECSRLQHLSLPPLPNHRWQRLCRLDDMDEVEEEEVTLWDLHPEVRLFWEEVSVATHISHHLCDRKYAPFWRRCEACVQVFYVSTLFRTHNSLYCAHATDACSSGLQRNYNRQHTIWQSMHRIPDFTPHLLPLQDDSQCPEPANSHLLVDESPNPPPRTCGGRISKPPPRNSGGRIPKPPTTQLWWKNTRLPQTHTSVTESTLQYGHQRRYIRQRRYGMTMHEGGMTKREEAVSGGDKGSRVEGRGWTNFSSRAQPSRVIHGANYSPINTVRAAPSQKPPLLGSASNPSLHYSSLFPFSFHNAACFVRGKLPAIVPALWSTNFHRLSARYGPLRRPDDLGSIPGGVTPGYPLLGIVPGFIPGFPVPPSALYFVAAPYTLDFITVGSQDLLPFHSVA</sequence>